<dbReference type="CDD" id="cd18787">
    <property type="entry name" value="SF2_C_DEAD"/>
    <property type="match status" value="1"/>
</dbReference>
<dbReference type="Pfam" id="PF00271">
    <property type="entry name" value="Helicase_C"/>
    <property type="match status" value="1"/>
</dbReference>
<dbReference type="SMART" id="SM00449">
    <property type="entry name" value="SPRY"/>
    <property type="match status" value="1"/>
</dbReference>
<dbReference type="GO" id="GO:0005524">
    <property type="term" value="F:ATP binding"/>
    <property type="evidence" value="ECO:0007669"/>
    <property type="project" value="UniProtKB-UniRule"/>
</dbReference>
<feature type="domain" description="Helicase C-terminal" evidence="9">
    <location>
        <begin position="567"/>
        <end position="738"/>
    </location>
</feature>
<dbReference type="InterPro" id="IPR001650">
    <property type="entry name" value="Helicase_C-like"/>
</dbReference>
<evidence type="ECO:0000259" key="10">
    <source>
        <dbReference type="PROSITE" id="PS51195"/>
    </source>
</evidence>
<dbReference type="Pfam" id="PF00270">
    <property type="entry name" value="DEAD"/>
    <property type="match status" value="2"/>
</dbReference>
<dbReference type="InterPro" id="IPR000629">
    <property type="entry name" value="RNA-helicase_DEAD-box_CS"/>
</dbReference>
<dbReference type="SMART" id="SM00487">
    <property type="entry name" value="DEXDc"/>
    <property type="match status" value="1"/>
</dbReference>
<reference evidence="13 14" key="1">
    <citation type="submission" date="2016-05" db="EMBL/GenBank/DDBJ databases">
        <authorList>
            <person name="Naeem Raeece"/>
        </authorList>
    </citation>
    <scope>NUCLEOTIDE SEQUENCE [LARGE SCALE GENOMIC DNA]</scope>
</reference>
<dbReference type="GO" id="GO:0003723">
    <property type="term" value="F:RNA binding"/>
    <property type="evidence" value="ECO:0007669"/>
    <property type="project" value="UniProtKB-UniRule"/>
</dbReference>
<dbReference type="InterPro" id="IPR027417">
    <property type="entry name" value="P-loop_NTPase"/>
</dbReference>
<comment type="domain">
    <text evidence="7">The helicase domain is involved in the stimulation of RELA transcriptional activity.</text>
</comment>
<evidence type="ECO:0000259" key="8">
    <source>
        <dbReference type="PROSITE" id="PS51192"/>
    </source>
</evidence>
<evidence type="ECO:0000256" key="3">
    <source>
        <dbReference type="ARBA" id="ARBA00022806"/>
    </source>
</evidence>
<dbReference type="PROSITE" id="PS51195">
    <property type="entry name" value="Q_MOTIF"/>
    <property type="match status" value="1"/>
</dbReference>
<dbReference type="PROSITE" id="PS51194">
    <property type="entry name" value="HELICASE_CTER"/>
    <property type="match status" value="1"/>
</dbReference>
<keyword evidence="1 7" id="KW-0547">Nucleotide-binding</keyword>
<comment type="function">
    <text evidence="7">RNA helicase.</text>
</comment>
<dbReference type="EMBL" id="FLQU01000350">
    <property type="protein sequence ID" value="SBS84290.1"/>
    <property type="molecule type" value="Genomic_DNA"/>
</dbReference>
<evidence type="ECO:0000313" key="13">
    <source>
        <dbReference type="Proteomes" id="UP000078546"/>
    </source>
</evidence>
<dbReference type="InterPro" id="IPR014001">
    <property type="entry name" value="Helicase_ATP-bd"/>
</dbReference>
<evidence type="ECO:0000256" key="4">
    <source>
        <dbReference type="ARBA" id="ARBA00022840"/>
    </source>
</evidence>
<evidence type="ECO:0000256" key="5">
    <source>
        <dbReference type="ARBA" id="ARBA00022884"/>
    </source>
</evidence>
<dbReference type="PROSITE" id="PS51192">
    <property type="entry name" value="HELICASE_ATP_BIND_1"/>
    <property type="match status" value="1"/>
</dbReference>
<dbReference type="EMBL" id="FLQV01000440">
    <property type="protein sequence ID" value="SBS92516.1"/>
    <property type="molecule type" value="Genomic_DNA"/>
</dbReference>
<dbReference type="InterPro" id="IPR011545">
    <property type="entry name" value="DEAD/DEAH_box_helicase_dom"/>
</dbReference>
<evidence type="ECO:0000259" key="9">
    <source>
        <dbReference type="PROSITE" id="PS51194"/>
    </source>
</evidence>
<dbReference type="Proteomes" id="UP000078546">
    <property type="component" value="Unassembled WGS sequence"/>
</dbReference>
<feature type="domain" description="DEAD-box RNA helicase Q" evidence="10">
    <location>
        <begin position="2"/>
        <end position="30"/>
    </location>
</feature>
<evidence type="ECO:0000256" key="6">
    <source>
        <dbReference type="PROSITE-ProRule" id="PRU00552"/>
    </source>
</evidence>
<dbReference type="InterPro" id="IPR003877">
    <property type="entry name" value="SPRY_dom"/>
</dbReference>
<dbReference type="Gene3D" id="3.40.50.300">
    <property type="entry name" value="P-loop containing nucleotide triphosphate hydrolases"/>
    <property type="match status" value="3"/>
</dbReference>
<comment type="similarity">
    <text evidence="7">Belongs to the DEAD box helicase family.</text>
</comment>
<dbReference type="Proteomes" id="UP000078560">
    <property type="component" value="Unassembled WGS sequence"/>
</dbReference>
<dbReference type="SUPFAM" id="SSF49899">
    <property type="entry name" value="Concanavalin A-like lectins/glucanases"/>
    <property type="match status" value="1"/>
</dbReference>
<evidence type="ECO:0000313" key="14">
    <source>
        <dbReference type="Proteomes" id="UP000078560"/>
    </source>
</evidence>
<sequence>MSAFEELGLDSNLCELLEKNRIELPTAIQQESIPLILGGGDLCACAETGTGKTLSFILSSLQIVNELFRNIGTYELKSDGNSITNGKYGPFDSAQKDTSRKKKNLFTLKPMNSYNSRVEVDNITYECMCSSNTKTNSFEEIKIDCEIRNGMYAFEVEILENSFVNVGFCPLVKETLKYNYTYCSNGCKYTNSRQEKYAESFSKNDVITCLINKKTNTISFKKNGVFLGNAFKMFYKYDDLPFFPYICGKYFHVKFHFENLKYVDTAYYSELGEICSVGKEDNFGRKVYLDTSPYGDKYNVHRDTSKGDTCRISNIGSIGDGGDFSLGCSIGGRVEEENRKKLFCIVLCPTKDLAMQTYNNYLLYSECFGESNISIGLLVGGENHGRDKRNRPYNIIVCTCYKLMESIRKNTINMSDIKLLILDEADELISNDENSVLLIKDACIKNSQHVQTCFFSATLQDKNVKDCISKITNKPLYVDLKYGKNSIPSHIYVCIYYVKNIEDYYLHGQKEYDKKENCYRDIIYNEKISSMNYEQLYEYTDKVHLLNCKNNEKEKISLHIKINKLIKIVHIINVFNMQNGIIFCRTNLDCDNLYNLLNYVGDGKAYKGTVETMKENKYSCVILKGKMSNEERKNNLNAFKKGEVRFLICTDIAARGIDIQNVRYLIIMTLSENMNTFFHKIGRVGRDGKNSLCIILSSQNDEEKVWYHTCPSRGLNCYRRNLKENNGCTVYIKESDYIKTINDLLETPMHVLDSKYYYVENVVDPLNYLKTNPVTKKSRRNKNQNTTTIFSDTAHSDMLSNFTSNIHYIKKLQSAISHRHYQLGGDPQGELQEKTTLKENNVDGFLFWFHFGGKTEAFP</sequence>
<organism evidence="12 13">
    <name type="scientific">Plasmodium ovale curtisi</name>
    <dbReference type="NCBI Taxonomy" id="864141"/>
    <lineage>
        <taxon>Eukaryota</taxon>
        <taxon>Sar</taxon>
        <taxon>Alveolata</taxon>
        <taxon>Apicomplexa</taxon>
        <taxon>Aconoidasida</taxon>
        <taxon>Haemosporida</taxon>
        <taxon>Plasmodiidae</taxon>
        <taxon>Plasmodium</taxon>
        <taxon>Plasmodium (Plasmodium)</taxon>
    </lineage>
</organism>
<dbReference type="GO" id="GO:0016787">
    <property type="term" value="F:hydrolase activity"/>
    <property type="evidence" value="ECO:0007669"/>
    <property type="project" value="UniProtKB-KW"/>
</dbReference>
<evidence type="ECO:0000313" key="12">
    <source>
        <dbReference type="EMBL" id="SBS92516.1"/>
    </source>
</evidence>
<dbReference type="InterPro" id="IPR013320">
    <property type="entry name" value="ConA-like_dom_sf"/>
</dbReference>
<dbReference type="Gene3D" id="2.60.120.920">
    <property type="match status" value="1"/>
</dbReference>
<dbReference type="AlphaFoldDB" id="A0A1A8WKX5"/>
<evidence type="ECO:0000256" key="7">
    <source>
        <dbReference type="RuleBase" id="RU365068"/>
    </source>
</evidence>
<dbReference type="EC" id="3.6.4.13" evidence="7"/>
<keyword evidence="3 7" id="KW-0347">Helicase</keyword>
<dbReference type="PROSITE" id="PS00039">
    <property type="entry name" value="DEAD_ATP_HELICASE"/>
    <property type="match status" value="1"/>
</dbReference>
<dbReference type="InterPro" id="IPR043136">
    <property type="entry name" value="B30.2/SPRY_sf"/>
</dbReference>
<feature type="short sequence motif" description="Q motif" evidence="6">
    <location>
        <begin position="2"/>
        <end position="30"/>
    </location>
</feature>
<keyword evidence="4 7" id="KW-0067">ATP-binding</keyword>
<accession>A0A1A8WKX5</accession>
<proteinExistence type="inferred from homology"/>
<gene>
    <name evidence="12" type="ORF">POVCU1_023310</name>
    <name evidence="11" type="ORF">POVCU2_0025350</name>
</gene>
<name>A0A1A8WKX5_PLAOA</name>
<dbReference type="Pfam" id="PF00622">
    <property type="entry name" value="SPRY"/>
    <property type="match status" value="1"/>
</dbReference>
<dbReference type="PANTHER" id="PTHR24031">
    <property type="entry name" value="RNA HELICASE"/>
    <property type="match status" value="1"/>
</dbReference>
<evidence type="ECO:0000313" key="11">
    <source>
        <dbReference type="EMBL" id="SBS84290.1"/>
    </source>
</evidence>
<dbReference type="InterPro" id="IPR014014">
    <property type="entry name" value="RNA_helicase_DEAD_Q_motif"/>
</dbReference>
<dbReference type="GO" id="GO:0003724">
    <property type="term" value="F:RNA helicase activity"/>
    <property type="evidence" value="ECO:0007669"/>
    <property type="project" value="UniProtKB-EC"/>
</dbReference>
<dbReference type="SUPFAM" id="SSF52540">
    <property type="entry name" value="P-loop containing nucleoside triphosphate hydrolases"/>
    <property type="match status" value="2"/>
</dbReference>
<feature type="domain" description="Helicase ATP-binding" evidence="8">
    <location>
        <begin position="340"/>
        <end position="477"/>
    </location>
</feature>
<evidence type="ECO:0000256" key="2">
    <source>
        <dbReference type="ARBA" id="ARBA00022801"/>
    </source>
</evidence>
<reference evidence="12" key="2">
    <citation type="submission" date="2016-05" db="EMBL/GenBank/DDBJ databases">
        <authorList>
            <person name="Lavstsen T."/>
            <person name="Jespersen J.S."/>
        </authorList>
    </citation>
    <scope>NUCLEOTIDE SEQUENCE [LARGE SCALE GENOMIC DNA]</scope>
</reference>
<comment type="catalytic activity">
    <reaction evidence="7">
        <text>ATP + H2O = ADP + phosphate + H(+)</text>
        <dbReference type="Rhea" id="RHEA:13065"/>
        <dbReference type="ChEBI" id="CHEBI:15377"/>
        <dbReference type="ChEBI" id="CHEBI:15378"/>
        <dbReference type="ChEBI" id="CHEBI:30616"/>
        <dbReference type="ChEBI" id="CHEBI:43474"/>
        <dbReference type="ChEBI" id="CHEBI:456216"/>
        <dbReference type="EC" id="3.6.4.13"/>
    </reaction>
</comment>
<evidence type="ECO:0000256" key="1">
    <source>
        <dbReference type="ARBA" id="ARBA00022741"/>
    </source>
</evidence>
<dbReference type="SMART" id="SM00490">
    <property type="entry name" value="HELICc"/>
    <property type="match status" value="1"/>
</dbReference>
<keyword evidence="2 7" id="KW-0378">Hydrolase</keyword>
<protein>
    <recommendedName>
        <fullName evidence="7">ATP-dependent RNA helicase</fullName>
        <ecNumber evidence="7">3.6.4.13</ecNumber>
    </recommendedName>
</protein>
<keyword evidence="5 7" id="KW-0694">RNA-binding</keyword>